<accession>A0A133UK39</accession>
<gene>
    <name evidence="1" type="ORF">AKJ36_02625</name>
</gene>
<protein>
    <submittedName>
        <fullName evidence="1">Uncharacterized protein</fullName>
    </submittedName>
</protein>
<sequence>MVAVTTQFNNGSDEVSKKAGFPAELFEMETEKMALEDFLFTKFSRRKTCQFRKFIQRDNKECLLICSVRGHVREIRNTP</sequence>
<organism evidence="1 2">
    <name type="scientific">candidate division MSBL1 archaeon SCGC-AAA259I07</name>
    <dbReference type="NCBI Taxonomy" id="1698266"/>
    <lineage>
        <taxon>Archaea</taxon>
        <taxon>Methanobacteriati</taxon>
        <taxon>Methanobacteriota</taxon>
        <taxon>candidate division MSBL1</taxon>
    </lineage>
</organism>
<evidence type="ECO:0000313" key="1">
    <source>
        <dbReference type="EMBL" id="KXA94582.1"/>
    </source>
</evidence>
<comment type="caution">
    <text evidence="1">The sequence shown here is derived from an EMBL/GenBank/DDBJ whole genome shotgun (WGS) entry which is preliminary data.</text>
</comment>
<reference evidence="1 2" key="1">
    <citation type="journal article" date="2016" name="Sci. Rep.">
        <title>Metabolic traits of an uncultured archaeal lineage -MSBL1- from brine pools of the Red Sea.</title>
        <authorList>
            <person name="Mwirichia R."/>
            <person name="Alam I."/>
            <person name="Rashid M."/>
            <person name="Vinu M."/>
            <person name="Ba-Alawi W."/>
            <person name="Anthony Kamau A."/>
            <person name="Kamanda Ngugi D."/>
            <person name="Goker M."/>
            <person name="Klenk H.P."/>
            <person name="Bajic V."/>
            <person name="Stingl U."/>
        </authorList>
    </citation>
    <scope>NUCLEOTIDE SEQUENCE [LARGE SCALE GENOMIC DNA]</scope>
    <source>
        <strain evidence="1">SCGC-AAA259I07</strain>
    </source>
</reference>
<keyword evidence="2" id="KW-1185">Reference proteome</keyword>
<dbReference type="EMBL" id="LHXQ01000039">
    <property type="protein sequence ID" value="KXA94582.1"/>
    <property type="molecule type" value="Genomic_DNA"/>
</dbReference>
<name>A0A133UK39_9EURY</name>
<dbReference type="AlphaFoldDB" id="A0A133UK39"/>
<proteinExistence type="predicted"/>
<evidence type="ECO:0000313" key="2">
    <source>
        <dbReference type="Proteomes" id="UP000070155"/>
    </source>
</evidence>
<dbReference type="Proteomes" id="UP000070155">
    <property type="component" value="Unassembled WGS sequence"/>
</dbReference>